<proteinExistence type="predicted"/>
<dbReference type="EMBL" id="JAFFHA010000008">
    <property type="protein sequence ID" value="KAK4651713.1"/>
    <property type="molecule type" value="Genomic_DNA"/>
</dbReference>
<name>A0ABR0G7I8_9PEZI</name>
<evidence type="ECO:0000313" key="2">
    <source>
        <dbReference type="EMBL" id="KAK4651713.1"/>
    </source>
</evidence>
<feature type="region of interest" description="Disordered" evidence="1">
    <location>
        <begin position="51"/>
        <end position="71"/>
    </location>
</feature>
<reference evidence="2 3" key="1">
    <citation type="journal article" date="2023" name="bioRxiv">
        <title>High-quality genome assemblies of four members of thePodospora anserinaspecies complex.</title>
        <authorList>
            <person name="Ament-Velasquez S.L."/>
            <person name="Vogan A.A."/>
            <person name="Wallerman O."/>
            <person name="Hartmann F."/>
            <person name="Gautier V."/>
            <person name="Silar P."/>
            <person name="Giraud T."/>
            <person name="Johannesson H."/>
        </authorList>
    </citation>
    <scope>NUCLEOTIDE SEQUENCE [LARGE SCALE GENOMIC DNA]</scope>
    <source>
        <strain evidence="2 3">CBS 415.72m</strain>
    </source>
</reference>
<dbReference type="Proteomes" id="UP001323405">
    <property type="component" value="Unassembled WGS sequence"/>
</dbReference>
<protein>
    <submittedName>
        <fullName evidence="2">Uncharacterized protein</fullName>
    </submittedName>
</protein>
<keyword evidence="3" id="KW-1185">Reference proteome</keyword>
<evidence type="ECO:0000313" key="3">
    <source>
        <dbReference type="Proteomes" id="UP001323405"/>
    </source>
</evidence>
<sequence length="71" mass="7814">MTGASMAKAPEEMNKRFRARCEAKVWKMETRASSSDGREPRIMSRVPGVGWVGSRARSRKAATSLPYVPGS</sequence>
<accession>A0ABR0G7I8</accession>
<gene>
    <name evidence="2" type="ORF">QC762_601045</name>
</gene>
<dbReference type="RefSeq" id="XP_062740688.1">
    <property type="nucleotide sequence ID" value="XM_062891802.1"/>
</dbReference>
<comment type="caution">
    <text evidence="2">The sequence shown here is derived from an EMBL/GenBank/DDBJ whole genome shotgun (WGS) entry which is preliminary data.</text>
</comment>
<evidence type="ECO:0000256" key="1">
    <source>
        <dbReference type="SAM" id="MobiDB-lite"/>
    </source>
</evidence>
<organism evidence="2 3">
    <name type="scientific">Podospora pseudocomata</name>
    <dbReference type="NCBI Taxonomy" id="2093779"/>
    <lineage>
        <taxon>Eukaryota</taxon>
        <taxon>Fungi</taxon>
        <taxon>Dikarya</taxon>
        <taxon>Ascomycota</taxon>
        <taxon>Pezizomycotina</taxon>
        <taxon>Sordariomycetes</taxon>
        <taxon>Sordariomycetidae</taxon>
        <taxon>Sordariales</taxon>
        <taxon>Podosporaceae</taxon>
        <taxon>Podospora</taxon>
    </lineage>
</organism>
<dbReference type="GeneID" id="87911709"/>